<evidence type="ECO:0000256" key="1">
    <source>
        <dbReference type="ARBA" id="ARBA00022750"/>
    </source>
</evidence>
<reference evidence="4 5" key="1">
    <citation type="journal article" date="2023" name="Life. Sci Alliance">
        <title>Evolutionary insights into 3D genome organization and epigenetic landscape of Vigna mungo.</title>
        <authorList>
            <person name="Junaid A."/>
            <person name="Singh B."/>
            <person name="Bhatia S."/>
        </authorList>
    </citation>
    <scope>NUCLEOTIDE SEQUENCE [LARGE SCALE GENOMIC DNA]</scope>
    <source>
        <strain evidence="4">Urdbean</strain>
    </source>
</reference>
<dbReference type="GO" id="GO:0003676">
    <property type="term" value="F:nucleic acid binding"/>
    <property type="evidence" value="ECO:0007669"/>
    <property type="project" value="InterPro"/>
</dbReference>
<feature type="compositionally biased region" description="Gly residues" evidence="2">
    <location>
        <begin position="274"/>
        <end position="292"/>
    </location>
</feature>
<evidence type="ECO:0000313" key="5">
    <source>
        <dbReference type="Proteomes" id="UP001374535"/>
    </source>
</evidence>
<proteinExistence type="predicted"/>
<dbReference type="InterPro" id="IPR013103">
    <property type="entry name" value="RVT_2"/>
</dbReference>
<dbReference type="SUPFAM" id="SSF53098">
    <property type="entry name" value="Ribonuclease H-like"/>
    <property type="match status" value="1"/>
</dbReference>
<dbReference type="PROSITE" id="PS50994">
    <property type="entry name" value="INTEGRASE"/>
    <property type="match status" value="1"/>
</dbReference>
<dbReference type="Pfam" id="PF07727">
    <property type="entry name" value="RVT_2"/>
    <property type="match status" value="1"/>
</dbReference>
<dbReference type="SUPFAM" id="SSF56672">
    <property type="entry name" value="DNA/RNA polymerases"/>
    <property type="match status" value="1"/>
</dbReference>
<dbReference type="CDD" id="cd09272">
    <property type="entry name" value="RNase_HI_RT_Ty1"/>
    <property type="match status" value="1"/>
</dbReference>
<dbReference type="Pfam" id="PF13976">
    <property type="entry name" value="gag_pre-integrs"/>
    <property type="match status" value="1"/>
</dbReference>
<feature type="domain" description="Integrase catalytic" evidence="3">
    <location>
        <begin position="583"/>
        <end position="755"/>
    </location>
</feature>
<evidence type="ECO:0000313" key="4">
    <source>
        <dbReference type="EMBL" id="WVZ06037.1"/>
    </source>
</evidence>
<dbReference type="PANTHER" id="PTHR11439">
    <property type="entry name" value="GAG-POL-RELATED RETROTRANSPOSON"/>
    <property type="match status" value="1"/>
</dbReference>
<organism evidence="4 5">
    <name type="scientific">Vigna mungo</name>
    <name type="common">Black gram</name>
    <name type="synonym">Phaseolus mungo</name>
    <dbReference type="NCBI Taxonomy" id="3915"/>
    <lineage>
        <taxon>Eukaryota</taxon>
        <taxon>Viridiplantae</taxon>
        <taxon>Streptophyta</taxon>
        <taxon>Embryophyta</taxon>
        <taxon>Tracheophyta</taxon>
        <taxon>Spermatophyta</taxon>
        <taxon>Magnoliopsida</taxon>
        <taxon>eudicotyledons</taxon>
        <taxon>Gunneridae</taxon>
        <taxon>Pentapetalae</taxon>
        <taxon>rosids</taxon>
        <taxon>fabids</taxon>
        <taxon>Fabales</taxon>
        <taxon>Fabaceae</taxon>
        <taxon>Papilionoideae</taxon>
        <taxon>50 kb inversion clade</taxon>
        <taxon>NPAAA clade</taxon>
        <taxon>indigoferoid/millettioid clade</taxon>
        <taxon>Phaseoleae</taxon>
        <taxon>Vigna</taxon>
    </lineage>
</organism>
<dbReference type="Pfam" id="PF22936">
    <property type="entry name" value="Pol_BBD"/>
    <property type="match status" value="1"/>
</dbReference>
<dbReference type="GO" id="GO:0004190">
    <property type="term" value="F:aspartic-type endopeptidase activity"/>
    <property type="evidence" value="ECO:0007669"/>
    <property type="project" value="UniProtKB-KW"/>
</dbReference>
<dbReference type="InterPro" id="IPR012337">
    <property type="entry name" value="RNaseH-like_sf"/>
</dbReference>
<name>A0AAQ3NBG1_VIGMU</name>
<feature type="region of interest" description="Disordered" evidence="2">
    <location>
        <begin position="265"/>
        <end position="295"/>
    </location>
</feature>
<dbReference type="InterPro" id="IPR036397">
    <property type="entry name" value="RNaseH_sf"/>
</dbReference>
<keyword evidence="1" id="KW-0378">Hydrolase</keyword>
<gene>
    <name evidence="4" type="ORF">V8G54_019383</name>
</gene>
<dbReference type="Pfam" id="PF25597">
    <property type="entry name" value="SH3_retrovirus"/>
    <property type="match status" value="1"/>
</dbReference>
<dbReference type="InterPro" id="IPR029472">
    <property type="entry name" value="Copia-like_N"/>
</dbReference>
<dbReference type="InterPro" id="IPR057670">
    <property type="entry name" value="SH3_retrovirus"/>
</dbReference>
<dbReference type="InterPro" id="IPR043502">
    <property type="entry name" value="DNA/RNA_pol_sf"/>
</dbReference>
<dbReference type="InterPro" id="IPR001584">
    <property type="entry name" value="Integrase_cat-core"/>
</dbReference>
<evidence type="ECO:0000256" key="2">
    <source>
        <dbReference type="SAM" id="MobiDB-lite"/>
    </source>
</evidence>
<accession>A0AAQ3NBG1</accession>
<dbReference type="PANTHER" id="PTHR11439:SF498">
    <property type="entry name" value="DNAK FAMILY PROTEIN"/>
    <property type="match status" value="1"/>
</dbReference>
<evidence type="ECO:0000259" key="3">
    <source>
        <dbReference type="PROSITE" id="PS50994"/>
    </source>
</evidence>
<keyword evidence="1" id="KW-0064">Aspartyl protease</keyword>
<dbReference type="EMBL" id="CP144695">
    <property type="protein sequence ID" value="WVZ06037.1"/>
    <property type="molecule type" value="Genomic_DNA"/>
</dbReference>
<feature type="region of interest" description="Disordered" evidence="2">
    <location>
        <begin position="852"/>
        <end position="888"/>
    </location>
</feature>
<dbReference type="Gene3D" id="3.30.420.10">
    <property type="entry name" value="Ribonuclease H-like superfamily/Ribonuclease H"/>
    <property type="match status" value="1"/>
</dbReference>
<dbReference type="GO" id="GO:0015074">
    <property type="term" value="P:DNA integration"/>
    <property type="evidence" value="ECO:0007669"/>
    <property type="project" value="InterPro"/>
</dbReference>
<dbReference type="Proteomes" id="UP001374535">
    <property type="component" value="Chromosome 6"/>
</dbReference>
<protein>
    <recommendedName>
        <fullName evidence="3">Integrase catalytic domain-containing protein</fullName>
    </recommendedName>
</protein>
<keyword evidence="1" id="KW-0645">Protease</keyword>
<keyword evidence="5" id="KW-1185">Reference proteome</keyword>
<sequence>MATIDQNSPYYLHPGENPSAALVSPLLDPTNYNSWSRSMLTALSAKNKSEFVDQTLSKPSTTDALYPAWKRCNNMVVSWLVHSVSPSIRQSILWMNQADDIWKDLKSRYSQGDLLRIAELQQEAASIKQGDTSISEYFSKLRVIWDELECYRPDLSCTCIPARSCKALTESIERKHQDQIMQFLGGLNDQYNAVRTNILMMDPLPPISKVFSYAVQQERQCTNLTMSNMSMINAASINANNKVSCTFCGKDYHTAENCYKKNGYPPGSSYNRGGTRGGRGYSSNRGGSGGRSNSGSYNSKVCTFCNITGHTIDECFKKHGYPPGHKLHRPGMVNNAATSNTEGLIDHTQVSESNVPQITPQQYQHLIDQLQQQTQLGSSTTTSHINQIGTTFSPNTSFIGNVLPISHVTNHVTWIIDSGASDHVSSSLNLFSSYKTIDPITVKLPNGQQTIASYSGTVQINDSLSISNVLYLPQFNFNLISVSKLTTVHNCQLIFLDNQCFIQDRHSKRMIGIVDAQDGLYTLKTSVSSINTTICNKEAIDIWHYRLGHPSHDRLHVMQQLYPVINFDHSFICTPCHMAKQRKPSFPISTSHASSIFSLLHVDIWGPCTATSIHGHKYFLTIVDDFSRYVWVFPLISKAETQSHLQSFITYVERQFKTKVLTIRSDNGTEFIMAEFYKNTGIVHQTTCVETPQQNGLVERKHQHLLNVTRSLLFQAHLPNIFWSYALSHAATLINCLPTPLLNNHSPHQKLYSSPFDITILKVFGCLCFVNTLSNNRHKLDPRALPAIFLGYKPHKKGFITFNLKTRAIEISRNVVFHESCFPYHKESYTTPNSHLVTHPPLLYIDQYMPTSHTDTSHPSPPSSPPTLSAPNIRRPTRQRNRPSRLSDFETSYASTITSHSSGIKHPLASVISYKKLAAPYYRFIMQISTNIEPRSYSEASKYPHWVRAMDDELAALARNDTWEITDLPADKTAVGCKWVFKIKHKADGSIERYKARLVAKGYTQIEGQDYLDTFSPVVKITTVRLVIALAASHNWHLKQLDVNNAFLHGTLNEEVYMLPPLGLHDIKPNQVCKLQKSLYGLKQAGRQWYARLSDFLLSNGFLQSASDHSLFTKHTNSNVTILVIYVDDIVLTGNDLTEITHITHLLDATFKIKDLGNLKFFLGLEVARNKEGISISQRQYTLDILKDEGYLNSKPVSTPCDYHTKLSTNSGQPLNDAASSSYRRLVGRLLYLTNTRPDISFAVQQLSQFLSNPSTDHKQAASRILRYLKGAPRKGIFFPSNNIIQLKGFSDSDWAGCIDTRRSITGYSIYLGSSLISWKSKKQATVSKSSSEAEYRALATATCEIQWLTFLLKDLHVTFQQPAVLFCDNKSALHIAANPVFHERTKHIEIDCHIVREKLSSGLLKLLPIPSACQLADIYTKGLSPAAFKFLVSKLGMIDIHSPA</sequence>
<dbReference type="InterPro" id="IPR054722">
    <property type="entry name" value="PolX-like_BBD"/>
</dbReference>
<dbReference type="Pfam" id="PF14244">
    <property type="entry name" value="Retrotran_gag_3"/>
    <property type="match status" value="1"/>
</dbReference>
<dbReference type="InterPro" id="IPR025724">
    <property type="entry name" value="GAG-pre-integrase_dom"/>
</dbReference>
<dbReference type="Pfam" id="PF00665">
    <property type="entry name" value="rve"/>
    <property type="match status" value="1"/>
</dbReference>